<dbReference type="RefSeq" id="WP_071165884.1">
    <property type="nucleotide sequence ID" value="NZ_CP017781.1"/>
</dbReference>
<accession>A0A1D9MAZ3</accession>
<evidence type="ECO:0000313" key="3">
    <source>
        <dbReference type="Proteomes" id="UP000176562"/>
    </source>
</evidence>
<protein>
    <recommendedName>
        <fullName evidence="4">Divergent polysaccharide deacetylase family protein</fullName>
    </recommendedName>
</protein>
<dbReference type="AlphaFoldDB" id="A0A1D9MAZ3"/>
<feature type="region of interest" description="Disordered" evidence="1">
    <location>
        <begin position="33"/>
        <end position="90"/>
    </location>
</feature>
<reference evidence="2 3" key="1">
    <citation type="submission" date="2016-10" db="EMBL/GenBank/DDBJ databases">
        <title>Rhodobacter sp. LPB0142, isolated from sea water.</title>
        <authorList>
            <person name="Kim E."/>
            <person name="Yi H."/>
        </authorList>
    </citation>
    <scope>NUCLEOTIDE SEQUENCE [LARGE SCALE GENOMIC DNA]</scope>
    <source>
        <strain evidence="2 3">LPB0142</strain>
    </source>
</reference>
<sequence>MVRGLIGGLMSGGVVVGLGLGAASLMAPLPPGANRAEAPAAQPVPEAAPQVALAPAATDLPEGSEFARTAREPSPVLPAPQGTPQAGPAAPLALAPEAENAAPPVISTDPGAPPQAAEPAPAPQAAPETPALALAEPPEAETPLPVPPPGEALAPELAAPETAPETAKPEAASPEAAHQPAADLPPVHRPAEEAAPPAEAPAAEPAPESEIVLVPDGANPERPRVFTLERAGEAAPPGTPAPSLTNAPQVRTGRLPQIGATPEAAAEATAEAATAGATRRYARPYTPEPGKPMLSILLVDPGAAAGGLDANTLKTLDLPITIALDPQRPDARAAAEDYRAAGFEVAILAQDLPAGATPADLEVALEVWRDTIPEAMALVESATPKIQNNRPLAQQLVKALAADGLGVVTQSQGLDAEGQLAVAAGLPAAKVWRVLDGARERGAVIERTLARAAFEAQRDGRVIVMLSAWPESIAGLTTWAAGAQEVTLAPVSAQMLGE</sequence>
<feature type="compositionally biased region" description="Low complexity" evidence="1">
    <location>
        <begin position="114"/>
        <end position="143"/>
    </location>
</feature>
<evidence type="ECO:0000256" key="1">
    <source>
        <dbReference type="SAM" id="MobiDB-lite"/>
    </source>
</evidence>
<feature type="compositionally biased region" description="Low complexity" evidence="1">
    <location>
        <begin position="193"/>
        <end position="206"/>
    </location>
</feature>
<feature type="compositionally biased region" description="Low complexity" evidence="1">
    <location>
        <begin position="151"/>
        <end position="182"/>
    </location>
</feature>
<feature type="region of interest" description="Disordered" evidence="1">
    <location>
        <begin position="102"/>
        <end position="206"/>
    </location>
</feature>
<name>A0A1D9MAZ3_9RHOB</name>
<dbReference type="GO" id="GO:0005975">
    <property type="term" value="P:carbohydrate metabolic process"/>
    <property type="evidence" value="ECO:0007669"/>
    <property type="project" value="InterPro"/>
</dbReference>
<organism evidence="2 3">
    <name type="scientific">Rhodobacter xanthinilyticus</name>
    <dbReference type="NCBI Taxonomy" id="1850250"/>
    <lineage>
        <taxon>Bacteria</taxon>
        <taxon>Pseudomonadati</taxon>
        <taxon>Pseudomonadota</taxon>
        <taxon>Alphaproteobacteria</taxon>
        <taxon>Rhodobacterales</taxon>
        <taxon>Rhodobacter group</taxon>
        <taxon>Rhodobacter</taxon>
    </lineage>
</organism>
<dbReference type="STRING" id="1850250.LPB142_06625"/>
<evidence type="ECO:0008006" key="4">
    <source>
        <dbReference type="Google" id="ProtNLM"/>
    </source>
</evidence>
<dbReference type="KEGG" id="rhp:LPB142_06625"/>
<keyword evidence="3" id="KW-1185">Reference proteome</keyword>
<gene>
    <name evidence="2" type="ORF">LPB142_06625</name>
</gene>
<dbReference type="Pfam" id="PF04748">
    <property type="entry name" value="Polysacc_deac_2"/>
    <property type="match status" value="1"/>
</dbReference>
<dbReference type="Gene3D" id="3.20.20.370">
    <property type="entry name" value="Glycoside hydrolase/deacetylase"/>
    <property type="match status" value="1"/>
</dbReference>
<feature type="compositionally biased region" description="Low complexity" evidence="1">
    <location>
        <begin position="36"/>
        <end position="57"/>
    </location>
</feature>
<evidence type="ECO:0000313" key="2">
    <source>
        <dbReference type="EMBL" id="AOZ69036.1"/>
    </source>
</evidence>
<feature type="compositionally biased region" description="Low complexity" evidence="1">
    <location>
        <begin position="79"/>
        <end position="90"/>
    </location>
</feature>
<dbReference type="InterPro" id="IPR011330">
    <property type="entry name" value="Glyco_hydro/deAcase_b/a-brl"/>
</dbReference>
<dbReference type="CDD" id="cd10936">
    <property type="entry name" value="CE4_DAC2"/>
    <property type="match status" value="1"/>
</dbReference>
<dbReference type="EMBL" id="CP017781">
    <property type="protein sequence ID" value="AOZ69036.1"/>
    <property type="molecule type" value="Genomic_DNA"/>
</dbReference>
<dbReference type="Proteomes" id="UP000176562">
    <property type="component" value="Chromosome"/>
</dbReference>
<dbReference type="SUPFAM" id="SSF88713">
    <property type="entry name" value="Glycoside hydrolase/deacetylase"/>
    <property type="match status" value="1"/>
</dbReference>
<proteinExistence type="predicted"/>
<dbReference type="InterPro" id="IPR006837">
    <property type="entry name" value="Divergent_DAC"/>
</dbReference>